<evidence type="ECO:0000256" key="1">
    <source>
        <dbReference type="SAM" id="MobiDB-lite"/>
    </source>
</evidence>
<evidence type="ECO:0000313" key="3">
    <source>
        <dbReference type="Proteomes" id="UP000799291"/>
    </source>
</evidence>
<dbReference type="AlphaFoldDB" id="A0A6G1IM54"/>
<keyword evidence="3" id="KW-1185">Reference proteome</keyword>
<feature type="compositionally biased region" description="Basic and acidic residues" evidence="1">
    <location>
        <begin position="144"/>
        <end position="170"/>
    </location>
</feature>
<dbReference type="EMBL" id="MU005604">
    <property type="protein sequence ID" value="KAF2679302.1"/>
    <property type="molecule type" value="Genomic_DNA"/>
</dbReference>
<proteinExistence type="predicted"/>
<protein>
    <submittedName>
        <fullName evidence="2">Uncharacterized protein</fullName>
    </submittedName>
</protein>
<dbReference type="OrthoDB" id="5403747at2759"/>
<feature type="region of interest" description="Disordered" evidence="1">
    <location>
        <begin position="77"/>
        <end position="191"/>
    </location>
</feature>
<organism evidence="2 3">
    <name type="scientific">Lentithecium fluviatile CBS 122367</name>
    <dbReference type="NCBI Taxonomy" id="1168545"/>
    <lineage>
        <taxon>Eukaryota</taxon>
        <taxon>Fungi</taxon>
        <taxon>Dikarya</taxon>
        <taxon>Ascomycota</taxon>
        <taxon>Pezizomycotina</taxon>
        <taxon>Dothideomycetes</taxon>
        <taxon>Pleosporomycetidae</taxon>
        <taxon>Pleosporales</taxon>
        <taxon>Massarineae</taxon>
        <taxon>Lentitheciaceae</taxon>
        <taxon>Lentithecium</taxon>
    </lineage>
</organism>
<accession>A0A6G1IM54</accession>
<sequence length="191" mass="19853">MTDSLSNGNAAQANGDAAPMFTEREMQMLGFAMLSLKSGPPEIDYEKLAKFAGMTNHRSAGNAWAKIKTKLVETIDGGAAPATPKRGGAKKKAAAKDGSAEGEGADGESPTKKTPRKRAAKKQEVDGGETSPKKKGRAAAKGKKGADKENAEAKTEVEKKASEDEFKDLEPNGDSKTNGAAASVADAEEEV</sequence>
<feature type="compositionally biased region" description="Basic residues" evidence="1">
    <location>
        <begin position="133"/>
        <end position="143"/>
    </location>
</feature>
<feature type="compositionally biased region" description="Low complexity" evidence="1">
    <location>
        <begin position="77"/>
        <end position="86"/>
    </location>
</feature>
<gene>
    <name evidence="2" type="ORF">K458DRAFT_490625</name>
</gene>
<evidence type="ECO:0000313" key="2">
    <source>
        <dbReference type="EMBL" id="KAF2679302.1"/>
    </source>
</evidence>
<dbReference type="Proteomes" id="UP000799291">
    <property type="component" value="Unassembled WGS sequence"/>
</dbReference>
<name>A0A6G1IM54_9PLEO</name>
<reference evidence="2" key="1">
    <citation type="journal article" date="2020" name="Stud. Mycol.">
        <title>101 Dothideomycetes genomes: a test case for predicting lifestyles and emergence of pathogens.</title>
        <authorList>
            <person name="Haridas S."/>
            <person name="Albert R."/>
            <person name="Binder M."/>
            <person name="Bloem J."/>
            <person name="Labutti K."/>
            <person name="Salamov A."/>
            <person name="Andreopoulos B."/>
            <person name="Baker S."/>
            <person name="Barry K."/>
            <person name="Bills G."/>
            <person name="Bluhm B."/>
            <person name="Cannon C."/>
            <person name="Castanera R."/>
            <person name="Culley D."/>
            <person name="Daum C."/>
            <person name="Ezra D."/>
            <person name="Gonzalez J."/>
            <person name="Henrissat B."/>
            <person name="Kuo A."/>
            <person name="Liang C."/>
            <person name="Lipzen A."/>
            <person name="Lutzoni F."/>
            <person name="Magnuson J."/>
            <person name="Mondo S."/>
            <person name="Nolan M."/>
            <person name="Ohm R."/>
            <person name="Pangilinan J."/>
            <person name="Park H.-J."/>
            <person name="Ramirez L."/>
            <person name="Alfaro M."/>
            <person name="Sun H."/>
            <person name="Tritt A."/>
            <person name="Yoshinaga Y."/>
            <person name="Zwiers L.-H."/>
            <person name="Turgeon B."/>
            <person name="Goodwin S."/>
            <person name="Spatafora J."/>
            <person name="Crous P."/>
            <person name="Grigoriev I."/>
        </authorList>
    </citation>
    <scope>NUCLEOTIDE SEQUENCE</scope>
    <source>
        <strain evidence="2">CBS 122367</strain>
    </source>
</reference>